<keyword evidence="4" id="KW-1185">Reference proteome</keyword>
<feature type="compositionally biased region" description="Basic and acidic residues" evidence="1">
    <location>
        <begin position="337"/>
        <end position="348"/>
    </location>
</feature>
<feature type="region of interest" description="Disordered" evidence="1">
    <location>
        <begin position="154"/>
        <end position="223"/>
    </location>
</feature>
<feature type="compositionally biased region" description="Polar residues" evidence="1">
    <location>
        <begin position="154"/>
        <end position="164"/>
    </location>
</feature>
<dbReference type="RefSeq" id="WP_380761292.1">
    <property type="nucleotide sequence ID" value="NZ_JBHSRF010000082.1"/>
</dbReference>
<gene>
    <name evidence="3" type="ORF">ACFP1K_34250</name>
</gene>
<name>A0ABW1NSE0_9ACTN</name>
<proteinExistence type="predicted"/>
<dbReference type="Proteomes" id="UP001596137">
    <property type="component" value="Unassembled WGS sequence"/>
</dbReference>
<feature type="transmembrane region" description="Helical" evidence="2">
    <location>
        <begin position="230"/>
        <end position="251"/>
    </location>
</feature>
<feature type="compositionally biased region" description="Polar residues" evidence="1">
    <location>
        <begin position="190"/>
        <end position="214"/>
    </location>
</feature>
<organism evidence="3 4">
    <name type="scientific">Sphaerisporangium aureirubrum</name>
    <dbReference type="NCBI Taxonomy" id="1544736"/>
    <lineage>
        <taxon>Bacteria</taxon>
        <taxon>Bacillati</taxon>
        <taxon>Actinomycetota</taxon>
        <taxon>Actinomycetes</taxon>
        <taxon>Streptosporangiales</taxon>
        <taxon>Streptosporangiaceae</taxon>
        <taxon>Sphaerisporangium</taxon>
    </lineage>
</organism>
<keyword evidence="2" id="KW-1133">Transmembrane helix</keyword>
<accession>A0ABW1NSE0</accession>
<keyword evidence="2" id="KW-0472">Membrane</keyword>
<sequence>MDTASPSMPAWAFLVARGREKGYRVVLAPEVLLDGQEYGVLDDTVVPSNQEDHATVIQVTTRAGRPLTVVHATHLVTAAEIAEPGTEPSSRAPRDQHSRPLQLIYGYVCAGRVTPHVRDEDLTATRQASLEAYRRFLADEENFTVVPSPAFTVPSGTPHLTTPATRGRTPAIPAGTTGAPRAFTAHDRTTTAQASAYGSTQDSAYGSAQDSAYGSATGLRDRPPSRRHVLALYAVAGLLGALALIFYFVVWSGDPPPTPDCPPTLPTTQATNLPTDQPDDQPTDQPNGLPNDQPSDFQDPPLPPPTPPVVTPLERKTAPSGGKAQGSGTTSATCAAKDTKEKKDEPEQ</sequence>
<reference evidence="4" key="1">
    <citation type="journal article" date="2019" name="Int. J. Syst. Evol. Microbiol.">
        <title>The Global Catalogue of Microorganisms (GCM) 10K type strain sequencing project: providing services to taxonomists for standard genome sequencing and annotation.</title>
        <authorList>
            <consortium name="The Broad Institute Genomics Platform"/>
            <consortium name="The Broad Institute Genome Sequencing Center for Infectious Disease"/>
            <person name="Wu L."/>
            <person name="Ma J."/>
        </authorList>
    </citation>
    <scope>NUCLEOTIDE SEQUENCE [LARGE SCALE GENOMIC DNA]</scope>
    <source>
        <strain evidence="4">JCM 30346</strain>
    </source>
</reference>
<dbReference type="EMBL" id="JBHSRF010000082">
    <property type="protein sequence ID" value="MFC6086274.1"/>
    <property type="molecule type" value="Genomic_DNA"/>
</dbReference>
<feature type="compositionally biased region" description="Pro residues" evidence="1">
    <location>
        <begin position="300"/>
        <end position="310"/>
    </location>
</feature>
<comment type="caution">
    <text evidence="3">The sequence shown here is derived from an EMBL/GenBank/DDBJ whole genome shotgun (WGS) entry which is preliminary data.</text>
</comment>
<evidence type="ECO:0000256" key="2">
    <source>
        <dbReference type="SAM" id="Phobius"/>
    </source>
</evidence>
<evidence type="ECO:0000256" key="1">
    <source>
        <dbReference type="SAM" id="MobiDB-lite"/>
    </source>
</evidence>
<protein>
    <submittedName>
        <fullName evidence="3">Uncharacterized protein</fullName>
    </submittedName>
</protein>
<keyword evidence="2" id="KW-0812">Transmembrane</keyword>
<feature type="region of interest" description="Disordered" evidence="1">
    <location>
        <begin position="259"/>
        <end position="348"/>
    </location>
</feature>
<evidence type="ECO:0000313" key="4">
    <source>
        <dbReference type="Proteomes" id="UP001596137"/>
    </source>
</evidence>
<evidence type="ECO:0000313" key="3">
    <source>
        <dbReference type="EMBL" id="MFC6086274.1"/>
    </source>
</evidence>